<dbReference type="AlphaFoldDB" id="A0A4V5ZXQ9"/>
<dbReference type="OrthoDB" id="8963340at2759"/>
<dbReference type="Pfam" id="PF00568">
    <property type="entry name" value="WH1"/>
    <property type="match status" value="1"/>
</dbReference>
<keyword evidence="4" id="KW-1185">Reference proteome</keyword>
<dbReference type="Proteomes" id="UP000298663">
    <property type="component" value="Unassembled WGS sequence"/>
</dbReference>
<accession>A0A4V5ZXQ9</accession>
<evidence type="ECO:0000313" key="4">
    <source>
        <dbReference type="Proteomes" id="UP000298663"/>
    </source>
</evidence>
<reference evidence="3 4" key="2">
    <citation type="journal article" date="2019" name="G3 (Bethesda)">
        <title>Hybrid Assembly of the Genome of the Entomopathogenic Nematode Steinernema carpocapsae Identifies the X-Chromosome.</title>
        <authorList>
            <person name="Serra L."/>
            <person name="Macchietto M."/>
            <person name="Macias-Munoz A."/>
            <person name="McGill C.J."/>
            <person name="Rodriguez I.M."/>
            <person name="Rodriguez B."/>
            <person name="Murad R."/>
            <person name="Mortazavi A."/>
        </authorList>
    </citation>
    <scope>NUCLEOTIDE SEQUENCE [LARGE SCALE GENOMIC DNA]</scope>
    <source>
        <strain evidence="3 4">ALL</strain>
    </source>
</reference>
<dbReference type="PROSITE" id="PS50229">
    <property type="entry name" value="WH1"/>
    <property type="match status" value="1"/>
</dbReference>
<dbReference type="EMBL" id="AZBU02000011">
    <property type="protein sequence ID" value="TKR60705.1"/>
    <property type="molecule type" value="Genomic_DNA"/>
</dbReference>
<comment type="caution">
    <text evidence="3">The sequence shown here is derived from an EMBL/GenBank/DDBJ whole genome shotgun (WGS) entry which is preliminary data.</text>
</comment>
<protein>
    <recommendedName>
        <fullName evidence="2">WH1 domain-containing protein</fullName>
    </recommendedName>
</protein>
<dbReference type="SUPFAM" id="SSF50729">
    <property type="entry name" value="PH domain-like"/>
    <property type="match status" value="1"/>
</dbReference>
<dbReference type="InterPro" id="IPR000697">
    <property type="entry name" value="WH1/EVH1_dom"/>
</dbReference>
<proteinExistence type="predicted"/>
<organism evidence="3 4">
    <name type="scientific">Steinernema carpocapsae</name>
    <name type="common">Entomopathogenic nematode</name>
    <dbReference type="NCBI Taxonomy" id="34508"/>
    <lineage>
        <taxon>Eukaryota</taxon>
        <taxon>Metazoa</taxon>
        <taxon>Ecdysozoa</taxon>
        <taxon>Nematoda</taxon>
        <taxon>Chromadorea</taxon>
        <taxon>Rhabditida</taxon>
        <taxon>Tylenchina</taxon>
        <taxon>Panagrolaimomorpha</taxon>
        <taxon>Strongyloidoidea</taxon>
        <taxon>Steinernematidae</taxon>
        <taxon>Steinernema</taxon>
    </lineage>
</organism>
<reference evidence="3 4" key="1">
    <citation type="journal article" date="2015" name="Genome Biol.">
        <title>Comparative genomics of Steinernema reveals deeply conserved gene regulatory networks.</title>
        <authorList>
            <person name="Dillman A.R."/>
            <person name="Macchietto M."/>
            <person name="Porter C.F."/>
            <person name="Rogers A."/>
            <person name="Williams B."/>
            <person name="Antoshechkin I."/>
            <person name="Lee M.M."/>
            <person name="Goodwin Z."/>
            <person name="Lu X."/>
            <person name="Lewis E.E."/>
            <person name="Goodrich-Blair H."/>
            <person name="Stock S.P."/>
            <person name="Adams B.J."/>
            <person name="Sternberg P.W."/>
            <person name="Mortazavi A."/>
        </authorList>
    </citation>
    <scope>NUCLEOTIDE SEQUENCE [LARGE SCALE GENOMIC DNA]</scope>
    <source>
        <strain evidence="3 4">ALL</strain>
    </source>
</reference>
<dbReference type="SMART" id="SM00461">
    <property type="entry name" value="WH1"/>
    <property type="match status" value="1"/>
</dbReference>
<evidence type="ECO:0000313" key="3">
    <source>
        <dbReference type="EMBL" id="TKR60705.1"/>
    </source>
</evidence>
<feature type="region of interest" description="Disordered" evidence="1">
    <location>
        <begin position="1"/>
        <end position="34"/>
    </location>
</feature>
<feature type="domain" description="WH1" evidence="2">
    <location>
        <begin position="45"/>
        <end position="156"/>
    </location>
</feature>
<name>A0A4V5ZXQ9_STECR</name>
<gene>
    <name evidence="3" type="ORF">L596_027910</name>
</gene>
<evidence type="ECO:0000256" key="1">
    <source>
        <dbReference type="SAM" id="MobiDB-lite"/>
    </source>
</evidence>
<evidence type="ECO:0000259" key="2">
    <source>
        <dbReference type="PROSITE" id="PS50229"/>
    </source>
</evidence>
<dbReference type="InterPro" id="IPR011993">
    <property type="entry name" value="PH-like_dom_sf"/>
</dbReference>
<dbReference type="Gene3D" id="2.30.29.30">
    <property type="entry name" value="Pleckstrin-homology domain (PH domain)/Phosphotyrosine-binding domain (PTB)"/>
    <property type="match status" value="1"/>
</dbReference>
<sequence>MAHVDTAYRRGVGADSGRERRKKPKPANTGSNLLTDDENQRLYVLLGGDSVSLAAGVVQLLATDGDHSRWQAKNIGVVSLVKDYNRRVYVLKLFEIYKQTSPWEQILYKNFRVKTNSIHQELLTFEGDYCMYGLNFSSRDEAVNFKVHLDKRYEQEQKTSVQKAPS</sequence>